<dbReference type="GO" id="GO:0110001">
    <property type="term" value="C:toxin-antitoxin complex"/>
    <property type="evidence" value="ECO:0007669"/>
    <property type="project" value="InterPro"/>
</dbReference>
<dbReference type="GO" id="GO:0003723">
    <property type="term" value="F:RNA binding"/>
    <property type="evidence" value="ECO:0007669"/>
    <property type="project" value="InterPro"/>
</dbReference>
<sequence>MTAVHVISWKKLDDFITKHPNSESSLKSWYKLVKNTNFKDFNELRMVFNSVDQVGKLTVFNISGNHFRLIAAIHFNRQKVFVRNVLTHNEYDKGKWKKENI</sequence>
<dbReference type="Proteomes" id="UP000298125">
    <property type="component" value="Unassembled WGS sequence"/>
</dbReference>
<comment type="caution">
    <text evidence="1">The sequence shown here is derived from an EMBL/GenBank/DDBJ whole genome shotgun (WGS) entry which is preliminary data.</text>
</comment>
<reference evidence="1" key="1">
    <citation type="journal article" date="2019" name="PLoS Negl. Trop. Dis.">
        <title>Revisiting the worldwide diversity of Leptospira species in the environment.</title>
        <authorList>
            <person name="Vincent A.T."/>
            <person name="Schiettekatte O."/>
            <person name="Bourhy P."/>
            <person name="Veyrier F.J."/>
            <person name="Picardeau M."/>
        </authorList>
    </citation>
    <scope>NUCLEOTIDE SEQUENCE [LARGE SCALE GENOMIC DNA]</scope>
    <source>
        <strain evidence="1">201702692</strain>
    </source>
</reference>
<evidence type="ECO:0000313" key="1">
    <source>
        <dbReference type="EMBL" id="TGL45977.1"/>
    </source>
</evidence>
<proteinExistence type="predicted"/>
<dbReference type="AlphaFoldDB" id="A0A4R9JMU1"/>
<evidence type="ECO:0000313" key="2">
    <source>
        <dbReference type="Proteomes" id="UP000298125"/>
    </source>
</evidence>
<protein>
    <submittedName>
        <fullName evidence="1">Type II toxin-antitoxin system HigB family toxin</fullName>
    </submittedName>
</protein>
<name>A0A4R9JMU1_9LEPT</name>
<accession>A0A4R9JMU1</accession>
<gene>
    <name evidence="1" type="ORF">EHQ49_00905</name>
</gene>
<dbReference type="GO" id="GO:0004519">
    <property type="term" value="F:endonuclease activity"/>
    <property type="evidence" value="ECO:0007669"/>
    <property type="project" value="InterPro"/>
</dbReference>
<keyword evidence="2" id="KW-1185">Reference proteome</keyword>
<dbReference type="InterPro" id="IPR018669">
    <property type="entry name" value="Toxin_HigB"/>
</dbReference>
<dbReference type="EMBL" id="RQGA01000001">
    <property type="protein sequence ID" value="TGL45977.1"/>
    <property type="molecule type" value="Genomic_DNA"/>
</dbReference>
<dbReference type="OrthoDB" id="9799912at2"/>
<organism evidence="1 2">
    <name type="scientific">Leptospira perdikensis</name>
    <dbReference type="NCBI Taxonomy" id="2484948"/>
    <lineage>
        <taxon>Bacteria</taxon>
        <taxon>Pseudomonadati</taxon>
        <taxon>Spirochaetota</taxon>
        <taxon>Spirochaetia</taxon>
        <taxon>Leptospirales</taxon>
        <taxon>Leptospiraceae</taxon>
        <taxon>Leptospira</taxon>
    </lineage>
</organism>
<dbReference type="Pfam" id="PF09907">
    <property type="entry name" value="HigB_toxin"/>
    <property type="match status" value="1"/>
</dbReference>